<organism evidence="3">
    <name type="scientific">Orpheovirus IHUMI-LCC2</name>
    <dbReference type="NCBI Taxonomy" id="2023057"/>
    <lineage>
        <taxon>Viruses</taxon>
        <taxon>Varidnaviria</taxon>
        <taxon>Bamfordvirae</taxon>
        <taxon>Nucleocytoviricota</taxon>
        <taxon>Megaviricetes</taxon>
        <taxon>Pimascovirales</taxon>
        <taxon>Ocovirineae</taxon>
        <taxon>Orpheoviridae</taxon>
        <taxon>Alphaorpheovirus</taxon>
        <taxon>Alphaorpheovirus massiliense</taxon>
    </lineage>
</organism>
<dbReference type="GeneID" id="35382414"/>
<evidence type="ECO:0000313" key="3">
    <source>
        <dbReference type="EMBL" id="SNW62511.1"/>
    </source>
</evidence>
<dbReference type="EMBL" id="LT906555">
    <property type="protein sequence ID" value="SNW62511.1"/>
    <property type="molecule type" value="Genomic_DNA"/>
</dbReference>
<comment type="similarity">
    <text evidence="1">Belongs to the mimivirus BTB/WD family.</text>
</comment>
<accession>A0A2I2L4R7</accession>
<dbReference type="Gene3D" id="3.30.710.10">
    <property type="entry name" value="Potassium Channel Kv1.1, Chain A"/>
    <property type="match status" value="1"/>
</dbReference>
<dbReference type="Proteomes" id="UP000236316">
    <property type="component" value="Segment"/>
</dbReference>
<sequence>MNPIKLEIYSEYYKNRRQFYCNSQYSDGMLKSESGNNYMAIHHLILHDIEYFKVRYGSISTKNKNIILIPDEDFDNVCAMISIIYGMSVQLTKLEEAYNLYHICDKYCAPKHLIQEIQKKISLYVSIYLQYPERMSYKDVENTVKIPLSSIVPDHSTHLEEMTEPLKYINEGGKIDFSSIPISKKFDVINDGKYFVYDRKKSVCFNSSYILNIDYIKEASKVIYKGDVRVYGPVEIDRYIKGLGDGINDNQIEILRFNYYVIWWFKKVIMKYLNNRHRKMIMVQRGLSKTQAMKLKIDNRHIFIEKNRYLLLY</sequence>
<keyword evidence="4" id="KW-1185">Reference proteome</keyword>
<evidence type="ECO:0000256" key="1">
    <source>
        <dbReference type="ARBA" id="ARBA00006497"/>
    </source>
</evidence>
<name>A0A2I2L4R7_9VIRU</name>
<gene>
    <name evidence="3" type="ORF">ORPV_607</name>
</gene>
<proteinExistence type="inferred from homology"/>
<evidence type="ECO:0000313" key="4">
    <source>
        <dbReference type="Proteomes" id="UP000236316"/>
    </source>
</evidence>
<dbReference type="KEGG" id="vg:35382414"/>
<dbReference type="InterPro" id="IPR011333">
    <property type="entry name" value="SKP1/BTB/POZ_sf"/>
</dbReference>
<evidence type="ECO:0000259" key="2">
    <source>
        <dbReference type="PROSITE" id="PS50097"/>
    </source>
</evidence>
<dbReference type="InterPro" id="IPR000210">
    <property type="entry name" value="BTB/POZ_dom"/>
</dbReference>
<feature type="domain" description="BTB" evidence="2">
    <location>
        <begin position="26"/>
        <end position="93"/>
    </location>
</feature>
<protein>
    <recommendedName>
        <fullName evidence="2">BTB domain-containing protein</fullName>
    </recommendedName>
</protein>
<dbReference type="PROSITE" id="PS50097">
    <property type="entry name" value="BTB"/>
    <property type="match status" value="1"/>
</dbReference>
<dbReference type="Pfam" id="PF00651">
    <property type="entry name" value="BTB"/>
    <property type="match status" value="1"/>
</dbReference>
<reference evidence="3" key="1">
    <citation type="submission" date="2017-08" db="EMBL/GenBank/DDBJ databases">
        <authorList>
            <consortium name="Urmite Genomes"/>
        </authorList>
    </citation>
    <scope>NUCLEOTIDE SEQUENCE [LARGE SCALE GENOMIC DNA]</scope>
    <source>
        <strain evidence="3">IHUMI-LCC2</strain>
    </source>
</reference>
<dbReference type="RefSeq" id="YP_009448813.1">
    <property type="nucleotide sequence ID" value="NC_036594.1"/>
</dbReference>